<evidence type="ECO:0000256" key="1">
    <source>
        <dbReference type="ARBA" id="ARBA00005781"/>
    </source>
</evidence>
<organism evidence="4">
    <name type="scientific">freshwater metagenome</name>
    <dbReference type="NCBI Taxonomy" id="449393"/>
    <lineage>
        <taxon>unclassified sequences</taxon>
        <taxon>metagenomes</taxon>
        <taxon>ecological metagenomes</taxon>
    </lineage>
</organism>
<dbReference type="InterPro" id="IPR038657">
    <property type="entry name" value="Ribosomal_bL19_sf"/>
</dbReference>
<dbReference type="InterPro" id="IPR018257">
    <property type="entry name" value="Ribosomal_bL19_CS"/>
</dbReference>
<sequence>MKSTDLVDNQYLRTDLPSFGPGDEVKVHVKVVEGNKERVQVFQGNVIRRQGSGVAETYTVRKVSYGVGVERTFPVHTPTVAKVELVKRGDVRRAKLYYLRDRSGKAAKIREKRES</sequence>
<dbReference type="PANTHER" id="PTHR15680:SF9">
    <property type="entry name" value="LARGE RIBOSOMAL SUBUNIT PROTEIN BL19M"/>
    <property type="match status" value="1"/>
</dbReference>
<evidence type="ECO:0000256" key="3">
    <source>
        <dbReference type="ARBA" id="ARBA00023274"/>
    </source>
</evidence>
<dbReference type="FunFam" id="2.30.30.790:FF:000001">
    <property type="entry name" value="50S ribosomal protein L19"/>
    <property type="match status" value="1"/>
</dbReference>
<dbReference type="HAMAP" id="MF_00402">
    <property type="entry name" value="Ribosomal_bL19"/>
    <property type="match status" value="1"/>
</dbReference>
<proteinExistence type="inferred from homology"/>
<gene>
    <name evidence="4" type="ORF">UFOPK1493_04094</name>
</gene>
<name>A0A6J6GD41_9ZZZZ</name>
<dbReference type="SUPFAM" id="SSF50104">
    <property type="entry name" value="Translation proteins SH3-like domain"/>
    <property type="match status" value="1"/>
</dbReference>
<dbReference type="AlphaFoldDB" id="A0A6J6GD41"/>
<evidence type="ECO:0000313" key="4">
    <source>
        <dbReference type="EMBL" id="CAB4597483.1"/>
    </source>
</evidence>
<dbReference type="PROSITE" id="PS01015">
    <property type="entry name" value="RIBOSOMAL_L19"/>
    <property type="match status" value="1"/>
</dbReference>
<dbReference type="PIRSF" id="PIRSF002191">
    <property type="entry name" value="Ribosomal_L19"/>
    <property type="match status" value="1"/>
</dbReference>
<dbReference type="Gene3D" id="2.30.30.790">
    <property type="match status" value="1"/>
</dbReference>
<dbReference type="NCBIfam" id="TIGR01024">
    <property type="entry name" value="rplS_bact"/>
    <property type="match status" value="1"/>
</dbReference>
<dbReference type="PRINTS" id="PR00061">
    <property type="entry name" value="RIBOSOMALL19"/>
</dbReference>
<evidence type="ECO:0000256" key="2">
    <source>
        <dbReference type="ARBA" id="ARBA00022980"/>
    </source>
</evidence>
<dbReference type="GO" id="GO:0003735">
    <property type="term" value="F:structural constituent of ribosome"/>
    <property type="evidence" value="ECO:0007669"/>
    <property type="project" value="InterPro"/>
</dbReference>
<protein>
    <submittedName>
        <fullName evidence="4">Unannotated protein</fullName>
    </submittedName>
</protein>
<comment type="similarity">
    <text evidence="1">Belongs to the bacterial ribosomal protein bL19 family.</text>
</comment>
<dbReference type="GO" id="GO:0006412">
    <property type="term" value="P:translation"/>
    <property type="evidence" value="ECO:0007669"/>
    <property type="project" value="InterPro"/>
</dbReference>
<dbReference type="GO" id="GO:0022625">
    <property type="term" value="C:cytosolic large ribosomal subunit"/>
    <property type="evidence" value="ECO:0007669"/>
    <property type="project" value="TreeGrafter"/>
</dbReference>
<dbReference type="PANTHER" id="PTHR15680">
    <property type="entry name" value="RIBOSOMAL PROTEIN L19"/>
    <property type="match status" value="1"/>
</dbReference>
<dbReference type="InterPro" id="IPR001857">
    <property type="entry name" value="Ribosomal_bL19"/>
</dbReference>
<keyword evidence="2" id="KW-0689">Ribosomal protein</keyword>
<dbReference type="InterPro" id="IPR008991">
    <property type="entry name" value="Translation_prot_SH3-like_sf"/>
</dbReference>
<reference evidence="4" key="1">
    <citation type="submission" date="2020-05" db="EMBL/GenBank/DDBJ databases">
        <authorList>
            <person name="Chiriac C."/>
            <person name="Salcher M."/>
            <person name="Ghai R."/>
            <person name="Kavagutti S V."/>
        </authorList>
    </citation>
    <scope>NUCLEOTIDE SEQUENCE</scope>
</reference>
<dbReference type="Pfam" id="PF01245">
    <property type="entry name" value="Ribosomal_L19"/>
    <property type="match status" value="1"/>
</dbReference>
<accession>A0A6J6GD41</accession>
<dbReference type="EMBL" id="CAEZSR010000284">
    <property type="protein sequence ID" value="CAB4597483.1"/>
    <property type="molecule type" value="Genomic_DNA"/>
</dbReference>
<keyword evidence="3" id="KW-0687">Ribonucleoprotein</keyword>